<gene>
    <name evidence="3" type="ORF">GCM10011380_04160</name>
</gene>
<dbReference type="InterPro" id="IPR035940">
    <property type="entry name" value="CAP_sf"/>
</dbReference>
<evidence type="ECO:0000313" key="3">
    <source>
        <dbReference type="EMBL" id="GGB17803.1"/>
    </source>
</evidence>
<accession>A0A916WNK7</accession>
<dbReference type="PRINTS" id="PR00838">
    <property type="entry name" value="V5ALLERGEN"/>
</dbReference>
<dbReference type="Pfam" id="PF00188">
    <property type="entry name" value="CAP"/>
    <property type="match status" value="1"/>
</dbReference>
<dbReference type="InterPro" id="IPR014044">
    <property type="entry name" value="CAP_dom"/>
</dbReference>
<dbReference type="InterPro" id="IPR001283">
    <property type="entry name" value="CRISP-related"/>
</dbReference>
<feature type="region of interest" description="Disordered" evidence="1">
    <location>
        <begin position="13"/>
        <end position="38"/>
    </location>
</feature>
<sequence>MLLASTVAVAGWAAPPSPVAPQPGASTEPWVDRLPRPTRPETDLALRRTMLVAHATTRALVGVPPLLWSEELAESARLHAEELAASGAFSHEGRFAAPRGVGENLWMGTHGGFTYTEMVGAWMAEAQDYVSAPTPHFSRTGLWKDVGHYTQMVWRGTTHVGCAVAKGAADDVLVCRYAPAGNVLGRAAF</sequence>
<dbReference type="PRINTS" id="PR00837">
    <property type="entry name" value="V5TPXLIKE"/>
</dbReference>
<dbReference type="SUPFAM" id="SSF55797">
    <property type="entry name" value="PR-1-like"/>
    <property type="match status" value="1"/>
</dbReference>
<evidence type="ECO:0000313" key="4">
    <source>
        <dbReference type="Proteomes" id="UP000623067"/>
    </source>
</evidence>
<dbReference type="EMBL" id="BMIH01000001">
    <property type="protein sequence ID" value="GGB17803.1"/>
    <property type="molecule type" value="Genomic_DNA"/>
</dbReference>
<dbReference type="Gene3D" id="3.40.33.10">
    <property type="entry name" value="CAP"/>
    <property type="match status" value="1"/>
</dbReference>
<dbReference type="PROSITE" id="PS01010">
    <property type="entry name" value="CRISP_2"/>
    <property type="match status" value="1"/>
</dbReference>
<dbReference type="PROSITE" id="PS01009">
    <property type="entry name" value="CRISP_1"/>
    <property type="match status" value="1"/>
</dbReference>
<dbReference type="Proteomes" id="UP000623067">
    <property type="component" value="Unassembled WGS sequence"/>
</dbReference>
<dbReference type="PANTHER" id="PTHR10334">
    <property type="entry name" value="CYSTEINE-RICH SECRETORY PROTEIN-RELATED"/>
    <property type="match status" value="1"/>
</dbReference>
<keyword evidence="4" id="KW-1185">Reference proteome</keyword>
<dbReference type="GO" id="GO:0005576">
    <property type="term" value="C:extracellular region"/>
    <property type="evidence" value="ECO:0007669"/>
    <property type="project" value="InterPro"/>
</dbReference>
<feature type="domain" description="SCP" evidence="2">
    <location>
        <begin position="45"/>
        <end position="185"/>
    </location>
</feature>
<organism evidence="3 4">
    <name type="scientific">Sphingomonas metalli</name>
    <dbReference type="NCBI Taxonomy" id="1779358"/>
    <lineage>
        <taxon>Bacteria</taxon>
        <taxon>Pseudomonadati</taxon>
        <taxon>Pseudomonadota</taxon>
        <taxon>Alphaproteobacteria</taxon>
        <taxon>Sphingomonadales</taxon>
        <taxon>Sphingomonadaceae</taxon>
        <taxon>Sphingomonas</taxon>
    </lineage>
</organism>
<reference evidence="3" key="1">
    <citation type="journal article" date="2014" name="Int. J. Syst. Evol. Microbiol.">
        <title>Complete genome sequence of Corynebacterium casei LMG S-19264T (=DSM 44701T), isolated from a smear-ripened cheese.</title>
        <authorList>
            <consortium name="US DOE Joint Genome Institute (JGI-PGF)"/>
            <person name="Walter F."/>
            <person name="Albersmeier A."/>
            <person name="Kalinowski J."/>
            <person name="Ruckert C."/>
        </authorList>
    </citation>
    <scope>NUCLEOTIDE SEQUENCE</scope>
    <source>
        <strain evidence="3">CGMCC 1.15330</strain>
    </source>
</reference>
<dbReference type="InterPro" id="IPR034113">
    <property type="entry name" value="SCP_GAPR1-like"/>
</dbReference>
<evidence type="ECO:0000256" key="1">
    <source>
        <dbReference type="SAM" id="MobiDB-lite"/>
    </source>
</evidence>
<dbReference type="SMART" id="SM00198">
    <property type="entry name" value="SCP"/>
    <property type="match status" value="1"/>
</dbReference>
<comment type="caution">
    <text evidence="3">The sequence shown here is derived from an EMBL/GenBank/DDBJ whole genome shotgun (WGS) entry which is preliminary data.</text>
</comment>
<protein>
    <recommendedName>
        <fullName evidence="2">SCP domain-containing protein</fullName>
    </recommendedName>
</protein>
<dbReference type="CDD" id="cd05382">
    <property type="entry name" value="CAP_GAPR1-like"/>
    <property type="match status" value="1"/>
</dbReference>
<dbReference type="InterPro" id="IPR002413">
    <property type="entry name" value="V5_allergen-like"/>
</dbReference>
<evidence type="ECO:0000259" key="2">
    <source>
        <dbReference type="SMART" id="SM00198"/>
    </source>
</evidence>
<reference evidence="3" key="2">
    <citation type="submission" date="2020-09" db="EMBL/GenBank/DDBJ databases">
        <authorList>
            <person name="Sun Q."/>
            <person name="Zhou Y."/>
        </authorList>
    </citation>
    <scope>NUCLEOTIDE SEQUENCE</scope>
    <source>
        <strain evidence="3">CGMCC 1.15330</strain>
    </source>
</reference>
<dbReference type="AlphaFoldDB" id="A0A916WNK7"/>
<name>A0A916WNK7_9SPHN</name>
<dbReference type="InterPro" id="IPR018244">
    <property type="entry name" value="Allrgn_V5/Tpx1_CS"/>
</dbReference>
<proteinExistence type="predicted"/>